<evidence type="ECO:0000313" key="1">
    <source>
        <dbReference type="EMBL" id="KAH7908293.1"/>
    </source>
</evidence>
<evidence type="ECO:0000313" key="2">
    <source>
        <dbReference type="Proteomes" id="UP000790377"/>
    </source>
</evidence>
<organism evidence="1 2">
    <name type="scientific">Hygrophoropsis aurantiaca</name>
    <dbReference type="NCBI Taxonomy" id="72124"/>
    <lineage>
        <taxon>Eukaryota</taxon>
        <taxon>Fungi</taxon>
        <taxon>Dikarya</taxon>
        <taxon>Basidiomycota</taxon>
        <taxon>Agaricomycotina</taxon>
        <taxon>Agaricomycetes</taxon>
        <taxon>Agaricomycetidae</taxon>
        <taxon>Boletales</taxon>
        <taxon>Coniophorineae</taxon>
        <taxon>Hygrophoropsidaceae</taxon>
        <taxon>Hygrophoropsis</taxon>
    </lineage>
</organism>
<dbReference type="Proteomes" id="UP000790377">
    <property type="component" value="Unassembled WGS sequence"/>
</dbReference>
<proteinExistence type="predicted"/>
<dbReference type="EMBL" id="MU267831">
    <property type="protein sequence ID" value="KAH7908293.1"/>
    <property type="molecule type" value="Genomic_DNA"/>
</dbReference>
<comment type="caution">
    <text evidence="1">The sequence shown here is derived from an EMBL/GenBank/DDBJ whole genome shotgun (WGS) entry which is preliminary data.</text>
</comment>
<gene>
    <name evidence="1" type="ORF">BJ138DRAFT_1115959</name>
</gene>
<name>A0ACB8A6J6_9AGAM</name>
<keyword evidence="2" id="KW-1185">Reference proteome</keyword>
<protein>
    <submittedName>
        <fullName evidence="1">Uncharacterized protein</fullName>
    </submittedName>
</protein>
<accession>A0ACB8A6J6</accession>
<sequence>MKLYFSTDHVRNSTITNEAGQVLYKVVTPFKPFFMKGTSTFWKIIPNSTPIYTSNGFNPSRETEETEEDDLQEDNPRGTVTPAGEDVEEADDSSFAGEEVINLDMQDQFAQLAQIEFRRLQSSRLRWCGANKLGRGEMTTKEFIPPRGITRSDRIFTGPDGRSYRWHLGLRVCKLYLESDSKQPIAQYHRYKIGGIESKRTQPGYLEIHLLRLAQANYKPPEGESIDINSYTDPELECALDAPKISPELLDTFIVTFIYVEKLRRERERAARRDIRWNY</sequence>
<reference evidence="1" key="1">
    <citation type="journal article" date="2021" name="New Phytol.">
        <title>Evolutionary innovations through gain and loss of genes in the ectomycorrhizal Boletales.</title>
        <authorList>
            <person name="Wu G."/>
            <person name="Miyauchi S."/>
            <person name="Morin E."/>
            <person name="Kuo A."/>
            <person name="Drula E."/>
            <person name="Varga T."/>
            <person name="Kohler A."/>
            <person name="Feng B."/>
            <person name="Cao Y."/>
            <person name="Lipzen A."/>
            <person name="Daum C."/>
            <person name="Hundley H."/>
            <person name="Pangilinan J."/>
            <person name="Johnson J."/>
            <person name="Barry K."/>
            <person name="LaButti K."/>
            <person name="Ng V."/>
            <person name="Ahrendt S."/>
            <person name="Min B."/>
            <person name="Choi I.G."/>
            <person name="Park H."/>
            <person name="Plett J.M."/>
            <person name="Magnuson J."/>
            <person name="Spatafora J.W."/>
            <person name="Nagy L.G."/>
            <person name="Henrissat B."/>
            <person name="Grigoriev I.V."/>
            <person name="Yang Z.L."/>
            <person name="Xu J."/>
            <person name="Martin F.M."/>
        </authorList>
    </citation>
    <scope>NUCLEOTIDE SEQUENCE</scope>
    <source>
        <strain evidence="1">ATCC 28755</strain>
    </source>
</reference>